<comment type="caution">
    <text evidence="2">The sequence shown here is derived from an EMBL/GenBank/DDBJ whole genome shotgun (WGS) entry which is preliminary data.</text>
</comment>
<dbReference type="Pfam" id="PF11954">
    <property type="entry name" value="DUF3471"/>
    <property type="match status" value="1"/>
</dbReference>
<evidence type="ECO:0000313" key="2">
    <source>
        <dbReference type="EMBL" id="MBP3191786.1"/>
    </source>
</evidence>
<keyword evidence="3" id="KW-1185">Reference proteome</keyword>
<dbReference type="Proteomes" id="UP000673975">
    <property type="component" value="Unassembled WGS sequence"/>
</dbReference>
<accession>A0A8J7S7X1</accession>
<reference evidence="2" key="1">
    <citation type="submission" date="2021-02" db="EMBL/GenBank/DDBJ databases">
        <title>Natronogracilivirga saccharolytica gen. nov. sp. nov. a new anaerobic, haloalkiliphilic carbohydrate-fermenting bacterium from soda lake and proposing of Cyclonatronumiaceae fam. nov. in the phylum Balneolaeota.</title>
        <authorList>
            <person name="Zhilina T.N."/>
            <person name="Sorokin D.Y."/>
            <person name="Zavarzina D.G."/>
            <person name="Toshchakov S.V."/>
            <person name="Kublanov I.V."/>
        </authorList>
    </citation>
    <scope>NUCLEOTIDE SEQUENCE</scope>
    <source>
        <strain evidence="2">Z-1702</strain>
    </source>
</reference>
<feature type="domain" description="Peptidase S12 Pab87-related C-terminal" evidence="1">
    <location>
        <begin position="149"/>
        <end position="229"/>
    </location>
</feature>
<proteinExistence type="predicted"/>
<sequence length="232" mass="26322">MAFRIPPMPVILAVTAGLLFQCSGKPIESDDAGETGVPDLAESQEFSIEELDKFAGTYASVDDLPDVSVFRDEERLFARFAGASVKPLYAVSENKFENSTLDARFRFEEFRNDLAQNLYYQPGEEDAYLFRRMIEADVAIDPEIIFMETEDLDEYTGTYEMPGGLKLTISRDNDSLTAGISGQDDMKIRPRERDVFFYREVDAELHFHRDSDGKVNAATLHQDGQQLKFLKK</sequence>
<dbReference type="InterPro" id="IPR021860">
    <property type="entry name" value="Peptidase_S12_Pab87-rel_C"/>
</dbReference>
<evidence type="ECO:0000259" key="1">
    <source>
        <dbReference type="Pfam" id="PF11954"/>
    </source>
</evidence>
<gene>
    <name evidence="2" type="ORF">NATSA_03825</name>
</gene>
<organism evidence="2 3">
    <name type="scientific">Natronogracilivirga saccharolytica</name>
    <dbReference type="NCBI Taxonomy" id="2812953"/>
    <lineage>
        <taxon>Bacteria</taxon>
        <taxon>Pseudomonadati</taxon>
        <taxon>Balneolota</taxon>
        <taxon>Balneolia</taxon>
        <taxon>Balneolales</taxon>
        <taxon>Cyclonatronaceae</taxon>
        <taxon>Natronogracilivirga</taxon>
    </lineage>
</organism>
<protein>
    <submittedName>
        <fullName evidence="2">DUF3471 domain-containing protein</fullName>
    </submittedName>
</protein>
<evidence type="ECO:0000313" key="3">
    <source>
        <dbReference type="Proteomes" id="UP000673975"/>
    </source>
</evidence>
<dbReference type="EMBL" id="JAFIDN010000002">
    <property type="protein sequence ID" value="MBP3191786.1"/>
    <property type="molecule type" value="Genomic_DNA"/>
</dbReference>
<name>A0A8J7S7X1_9BACT</name>
<dbReference type="RefSeq" id="WP_210510550.1">
    <property type="nucleotide sequence ID" value="NZ_JAFIDN010000002.1"/>
</dbReference>
<dbReference type="AlphaFoldDB" id="A0A8J7S7X1"/>